<comment type="caution">
    <text evidence="1">The sequence shown here is derived from an EMBL/GenBank/DDBJ whole genome shotgun (WGS) entry which is preliminary data.</text>
</comment>
<name>A0A080Z8L3_PHYNI</name>
<protein>
    <submittedName>
        <fullName evidence="1">Uncharacterized protein</fullName>
    </submittedName>
</protein>
<accession>A0A080Z8L3</accession>
<sequence length="103" mass="11331">MMEYKVVGGGCSALIHLERETCSAADSERVVEIRSRTGVTCMYHNARRQGVDDASSGDLTRRGYFKRRASLLRPGVQLVYTHTHELGSNVAARVSHHSLQGAT</sequence>
<reference evidence="1 2" key="1">
    <citation type="submission" date="2013-11" db="EMBL/GenBank/DDBJ databases">
        <title>The Genome Sequence of Phytophthora parasitica P1976.</title>
        <authorList>
            <consortium name="The Broad Institute Genomics Platform"/>
            <person name="Russ C."/>
            <person name="Tyler B."/>
            <person name="Panabieres F."/>
            <person name="Shan W."/>
            <person name="Tripathy S."/>
            <person name="Grunwald N."/>
            <person name="Machado M."/>
            <person name="Johnson C.S."/>
            <person name="Walker B."/>
            <person name="Young S."/>
            <person name="Zeng Q."/>
            <person name="Gargeya S."/>
            <person name="Fitzgerald M."/>
            <person name="Haas B."/>
            <person name="Abouelleil A."/>
            <person name="Allen A.W."/>
            <person name="Alvarado L."/>
            <person name="Arachchi H.M."/>
            <person name="Berlin A.M."/>
            <person name="Chapman S.B."/>
            <person name="Gainer-Dewar J."/>
            <person name="Goldberg J."/>
            <person name="Griggs A."/>
            <person name="Gujja S."/>
            <person name="Hansen M."/>
            <person name="Howarth C."/>
            <person name="Imamovic A."/>
            <person name="Ireland A."/>
            <person name="Larimer J."/>
            <person name="McCowan C."/>
            <person name="Murphy C."/>
            <person name="Pearson M."/>
            <person name="Poon T.W."/>
            <person name="Priest M."/>
            <person name="Roberts A."/>
            <person name="Saif S."/>
            <person name="Shea T."/>
            <person name="Sisk P."/>
            <person name="Sykes S."/>
            <person name="Wortman J."/>
            <person name="Nusbaum C."/>
            <person name="Birren B."/>
        </authorList>
    </citation>
    <scope>NUCLEOTIDE SEQUENCE [LARGE SCALE GENOMIC DNA]</scope>
    <source>
        <strain evidence="1 2">P1976</strain>
    </source>
</reference>
<proteinExistence type="predicted"/>
<dbReference type="AlphaFoldDB" id="A0A080Z8L3"/>
<dbReference type="Proteomes" id="UP000028582">
    <property type="component" value="Unassembled WGS sequence"/>
</dbReference>
<organism evidence="1 2">
    <name type="scientific">Phytophthora nicotianae P1976</name>
    <dbReference type="NCBI Taxonomy" id="1317066"/>
    <lineage>
        <taxon>Eukaryota</taxon>
        <taxon>Sar</taxon>
        <taxon>Stramenopiles</taxon>
        <taxon>Oomycota</taxon>
        <taxon>Peronosporomycetes</taxon>
        <taxon>Peronosporales</taxon>
        <taxon>Peronosporaceae</taxon>
        <taxon>Phytophthora</taxon>
    </lineage>
</organism>
<evidence type="ECO:0000313" key="2">
    <source>
        <dbReference type="Proteomes" id="UP000028582"/>
    </source>
</evidence>
<gene>
    <name evidence="1" type="ORF">F444_19140</name>
</gene>
<dbReference type="EMBL" id="ANJA01003525">
    <property type="protein sequence ID" value="ETO62974.1"/>
    <property type="molecule type" value="Genomic_DNA"/>
</dbReference>
<evidence type="ECO:0000313" key="1">
    <source>
        <dbReference type="EMBL" id="ETO62974.1"/>
    </source>
</evidence>